<dbReference type="InterPro" id="IPR006203">
    <property type="entry name" value="GHMP_knse_ATP-bd_CS"/>
</dbReference>
<keyword evidence="10 11" id="KW-0119">Carbohydrate metabolism</keyword>
<feature type="binding site" evidence="11">
    <location>
        <position position="227"/>
    </location>
    <ligand>
        <name>substrate</name>
    </ligand>
</feature>
<comment type="function">
    <text evidence="11">Catalyzes the transfer of the gamma-phosphate of ATP to D-galactose to form alpha-D-galactose-1-phosphate (Gal-1-P).</text>
</comment>
<evidence type="ECO:0000259" key="13">
    <source>
        <dbReference type="Pfam" id="PF00288"/>
    </source>
</evidence>
<dbReference type="InterPro" id="IPR014721">
    <property type="entry name" value="Ribsml_uS5_D2-typ_fold_subgr"/>
</dbReference>
<comment type="pathway">
    <text evidence="11">Carbohydrate metabolism; galactose metabolism.</text>
</comment>
<evidence type="ECO:0000256" key="5">
    <source>
        <dbReference type="ARBA" id="ARBA00022741"/>
    </source>
</evidence>
<keyword evidence="4 11" id="KW-0479">Metal-binding</keyword>
<comment type="subcellular location">
    <subcellularLocation>
        <location evidence="11">Cytoplasm</location>
    </subcellularLocation>
</comment>
<feature type="domain" description="GHMP kinase N-terminal" evidence="13">
    <location>
        <begin position="96"/>
        <end position="181"/>
    </location>
</feature>
<evidence type="ECO:0000256" key="6">
    <source>
        <dbReference type="ARBA" id="ARBA00022777"/>
    </source>
</evidence>
<sequence>MSVETAAEVAQRFTELYGSAPEGVWAAPGRVNLIGEHTDYNDGFVMPFALPHTAVAAVSPRTDGVLRLHSADVDGGVTELRVADLTPEADRSWTAYPSGVVWALREAGHEITGADVHLASAVPSGAGLSSSAALEVVIALALNDLFGLGLRGWQLARLCQRAENVYVGAPVGIMDQTASACCEAGHALFLDTRDLSQRQIPFDLAAEGLRLLVVDTQVKHAHSEGEYGKRRAGCEKGAALLGVDALRDIPYGELDAALERLGDEEEVRRLVRHVVTEDERVERVVGLLESGETRAIGPVLVEGHASLRDDFRISCPELDLVVDTAAAAGALGARMTGGGFGGSAIVLVEAADVDGVTKSVEEAFAAAGFTAPRTFEAVPSAGARRLS</sequence>
<evidence type="ECO:0000256" key="7">
    <source>
        <dbReference type="ARBA" id="ARBA00022840"/>
    </source>
</evidence>
<dbReference type="AlphaFoldDB" id="A0A918GDQ7"/>
<evidence type="ECO:0000259" key="15">
    <source>
        <dbReference type="Pfam" id="PF10509"/>
    </source>
</evidence>
<evidence type="ECO:0000256" key="4">
    <source>
        <dbReference type="ARBA" id="ARBA00022723"/>
    </source>
</evidence>
<dbReference type="Pfam" id="PF08544">
    <property type="entry name" value="GHMP_kinases_C"/>
    <property type="match status" value="1"/>
</dbReference>
<dbReference type="SUPFAM" id="SSF55060">
    <property type="entry name" value="GHMP Kinase, C-terminal domain"/>
    <property type="match status" value="1"/>
</dbReference>
<dbReference type="EC" id="2.7.1.6" evidence="11 12"/>
<gene>
    <name evidence="11 16" type="primary">galK</name>
    <name evidence="16" type="ORF">GCM10010238_19100</name>
</gene>
<evidence type="ECO:0000256" key="11">
    <source>
        <dbReference type="HAMAP-Rule" id="MF_00246"/>
    </source>
</evidence>
<reference evidence="16" key="1">
    <citation type="journal article" date="2014" name="Int. J. Syst. Evol. Microbiol.">
        <title>Complete genome sequence of Corynebacterium casei LMG S-19264T (=DSM 44701T), isolated from a smear-ripened cheese.</title>
        <authorList>
            <consortium name="US DOE Joint Genome Institute (JGI-PGF)"/>
            <person name="Walter F."/>
            <person name="Albersmeier A."/>
            <person name="Kalinowski J."/>
            <person name="Ruckert C."/>
        </authorList>
    </citation>
    <scope>NUCLEOTIDE SEQUENCE</scope>
    <source>
        <strain evidence="16">JCM 4234</strain>
    </source>
</reference>
<dbReference type="HAMAP" id="MF_00246">
    <property type="entry name" value="Galactokinase"/>
    <property type="match status" value="1"/>
</dbReference>
<organism evidence="16 17">
    <name type="scientific">Streptomyces griseoviridis</name>
    <dbReference type="NCBI Taxonomy" id="45398"/>
    <lineage>
        <taxon>Bacteria</taxon>
        <taxon>Bacillati</taxon>
        <taxon>Actinomycetota</taxon>
        <taxon>Actinomycetes</taxon>
        <taxon>Kitasatosporales</taxon>
        <taxon>Streptomycetaceae</taxon>
        <taxon>Streptomyces</taxon>
    </lineage>
</organism>
<proteinExistence type="inferred from homology"/>
<feature type="binding site" evidence="11">
    <location>
        <position position="131"/>
    </location>
    <ligand>
        <name>Mg(2+)</name>
        <dbReference type="ChEBI" id="CHEBI:18420"/>
    </ligand>
</feature>
<reference evidence="16" key="2">
    <citation type="submission" date="2020-09" db="EMBL/GenBank/DDBJ databases">
        <authorList>
            <person name="Sun Q."/>
            <person name="Ohkuma M."/>
        </authorList>
    </citation>
    <scope>NUCLEOTIDE SEQUENCE</scope>
    <source>
        <strain evidence="16">JCM 4234</strain>
    </source>
</reference>
<evidence type="ECO:0000256" key="2">
    <source>
        <dbReference type="ARBA" id="ARBA00022490"/>
    </source>
</evidence>
<dbReference type="InterPro" id="IPR019741">
    <property type="entry name" value="Galactokinase_CS"/>
</dbReference>
<dbReference type="InterPro" id="IPR013750">
    <property type="entry name" value="GHMP_kinase_C_dom"/>
</dbReference>
<feature type="binding site" evidence="11">
    <location>
        <begin position="125"/>
        <end position="131"/>
    </location>
    <ligand>
        <name>ATP</name>
        <dbReference type="ChEBI" id="CHEBI:30616"/>
    </ligand>
</feature>
<keyword evidence="6 11" id="KW-0418">Kinase</keyword>
<evidence type="ECO:0000256" key="1">
    <source>
        <dbReference type="ARBA" id="ARBA00006566"/>
    </source>
</evidence>
<protein>
    <recommendedName>
        <fullName evidence="11 12">Galactokinase</fullName>
        <ecNumber evidence="11 12">2.7.1.6</ecNumber>
    </recommendedName>
    <alternativeName>
        <fullName evidence="11">Galactose kinase</fullName>
    </alternativeName>
</protein>
<dbReference type="GO" id="GO:0006012">
    <property type="term" value="P:galactose metabolic process"/>
    <property type="evidence" value="ECO:0007669"/>
    <property type="project" value="UniProtKB-UniRule"/>
</dbReference>
<feature type="site" description="Transition state stabilizer" evidence="11">
    <location>
        <position position="30"/>
    </location>
</feature>
<comment type="similarity">
    <text evidence="1 11">Belongs to the GHMP kinase family. GalK subfamily.</text>
</comment>
<evidence type="ECO:0000256" key="9">
    <source>
        <dbReference type="ARBA" id="ARBA00023144"/>
    </source>
</evidence>
<comment type="catalytic activity">
    <reaction evidence="11">
        <text>alpha-D-galactose + ATP = alpha-D-galactose 1-phosphate + ADP + H(+)</text>
        <dbReference type="Rhea" id="RHEA:13553"/>
        <dbReference type="ChEBI" id="CHEBI:15378"/>
        <dbReference type="ChEBI" id="CHEBI:28061"/>
        <dbReference type="ChEBI" id="CHEBI:30616"/>
        <dbReference type="ChEBI" id="CHEBI:58336"/>
        <dbReference type="ChEBI" id="CHEBI:456216"/>
        <dbReference type="EC" id="2.7.1.6"/>
    </reaction>
</comment>
<dbReference type="GO" id="GO:0005829">
    <property type="term" value="C:cytosol"/>
    <property type="evidence" value="ECO:0007669"/>
    <property type="project" value="TreeGrafter"/>
</dbReference>
<dbReference type="InterPro" id="IPR000705">
    <property type="entry name" value="Galactokinase"/>
</dbReference>
<dbReference type="InterPro" id="IPR019539">
    <property type="entry name" value="GalKase_N"/>
</dbReference>
<keyword evidence="2 11" id="KW-0963">Cytoplasm</keyword>
<keyword evidence="9 11" id="KW-0299">Galactose metabolism</keyword>
<dbReference type="InterPro" id="IPR020568">
    <property type="entry name" value="Ribosomal_Su5_D2-typ_SF"/>
</dbReference>
<dbReference type="Pfam" id="PF10509">
    <property type="entry name" value="GalKase_gal_bdg"/>
    <property type="match status" value="1"/>
</dbReference>
<feature type="binding site" evidence="11">
    <location>
        <position position="163"/>
    </location>
    <ligand>
        <name>Mg(2+)</name>
        <dbReference type="ChEBI" id="CHEBI:18420"/>
    </ligand>
</feature>
<dbReference type="GO" id="GO:0005524">
    <property type="term" value="F:ATP binding"/>
    <property type="evidence" value="ECO:0007669"/>
    <property type="project" value="UniProtKB-UniRule"/>
</dbReference>
<feature type="active site" description="Proton acceptor" evidence="11">
    <location>
        <position position="175"/>
    </location>
</feature>
<dbReference type="GO" id="GO:0000287">
    <property type="term" value="F:magnesium ion binding"/>
    <property type="evidence" value="ECO:0007669"/>
    <property type="project" value="UniProtKB-UniRule"/>
</dbReference>
<dbReference type="NCBIfam" id="TIGR00131">
    <property type="entry name" value="gal_kin"/>
    <property type="match status" value="1"/>
</dbReference>
<dbReference type="FunFam" id="3.30.70.890:FF:000001">
    <property type="entry name" value="Galactokinase"/>
    <property type="match status" value="1"/>
</dbReference>
<name>A0A918GDQ7_STRGD</name>
<dbReference type="GO" id="GO:0004335">
    <property type="term" value="F:galactokinase activity"/>
    <property type="evidence" value="ECO:0007669"/>
    <property type="project" value="UniProtKB-UniRule"/>
</dbReference>
<dbReference type="InterPro" id="IPR036554">
    <property type="entry name" value="GHMP_kinase_C_sf"/>
</dbReference>
<evidence type="ECO:0000256" key="3">
    <source>
        <dbReference type="ARBA" id="ARBA00022679"/>
    </source>
</evidence>
<feature type="domain" description="Galactokinase N-terminal" evidence="15">
    <location>
        <begin position="11"/>
        <end position="60"/>
    </location>
</feature>
<dbReference type="InterPro" id="IPR006206">
    <property type="entry name" value="Mevalonate/galactokinase"/>
</dbReference>
<dbReference type="Gene3D" id="3.30.70.890">
    <property type="entry name" value="GHMP kinase, C-terminal domain"/>
    <property type="match status" value="1"/>
</dbReference>
<dbReference type="Proteomes" id="UP000653493">
    <property type="component" value="Unassembled WGS sequence"/>
</dbReference>
<keyword evidence="3 11" id="KW-0808">Transferase</keyword>
<dbReference type="PROSITE" id="PS00106">
    <property type="entry name" value="GALACTOKINASE"/>
    <property type="match status" value="1"/>
</dbReference>
<evidence type="ECO:0000259" key="14">
    <source>
        <dbReference type="Pfam" id="PF08544"/>
    </source>
</evidence>
<evidence type="ECO:0000313" key="17">
    <source>
        <dbReference type="Proteomes" id="UP000653493"/>
    </source>
</evidence>
<feature type="binding site" evidence="11">
    <location>
        <begin position="36"/>
        <end position="39"/>
    </location>
    <ligand>
        <name>substrate</name>
    </ligand>
</feature>
<keyword evidence="5 11" id="KW-0547">Nucleotide-binding</keyword>
<dbReference type="PANTHER" id="PTHR10457:SF7">
    <property type="entry name" value="GALACTOKINASE-RELATED"/>
    <property type="match status" value="1"/>
</dbReference>
<dbReference type="Gene3D" id="3.30.230.10">
    <property type="match status" value="1"/>
</dbReference>
<dbReference type="PANTHER" id="PTHR10457">
    <property type="entry name" value="MEVALONATE KINASE/GALACTOKINASE"/>
    <property type="match status" value="1"/>
</dbReference>
<accession>A0A918GDQ7</accession>
<dbReference type="PROSITE" id="PS00627">
    <property type="entry name" value="GHMP_KINASES_ATP"/>
    <property type="match status" value="1"/>
</dbReference>
<dbReference type="PRINTS" id="PR00473">
    <property type="entry name" value="GALCTOKINASE"/>
</dbReference>
<dbReference type="FunFam" id="3.30.230.10:FF:000017">
    <property type="entry name" value="Galactokinase"/>
    <property type="match status" value="1"/>
</dbReference>
<evidence type="ECO:0000313" key="16">
    <source>
        <dbReference type="EMBL" id="GGS30214.1"/>
    </source>
</evidence>
<dbReference type="Pfam" id="PF00288">
    <property type="entry name" value="GHMP_kinases_N"/>
    <property type="match status" value="1"/>
</dbReference>
<keyword evidence="7 11" id="KW-0067">ATP-binding</keyword>
<dbReference type="PIRSF" id="PIRSF000530">
    <property type="entry name" value="Galactokinase"/>
    <property type="match status" value="1"/>
</dbReference>
<evidence type="ECO:0000256" key="12">
    <source>
        <dbReference type="NCBIfam" id="TIGR00131"/>
    </source>
</evidence>
<comment type="caution">
    <text evidence="16">The sequence shown here is derived from an EMBL/GenBank/DDBJ whole genome shotgun (WGS) entry which is preliminary data.</text>
</comment>
<keyword evidence="17" id="KW-1185">Reference proteome</keyword>
<dbReference type="EMBL" id="BMSL01000003">
    <property type="protein sequence ID" value="GGS30214.1"/>
    <property type="molecule type" value="Genomic_DNA"/>
</dbReference>
<dbReference type="SUPFAM" id="SSF54211">
    <property type="entry name" value="Ribosomal protein S5 domain 2-like"/>
    <property type="match status" value="1"/>
</dbReference>
<evidence type="ECO:0000256" key="8">
    <source>
        <dbReference type="ARBA" id="ARBA00022842"/>
    </source>
</evidence>
<feature type="binding site" evidence="11">
    <location>
        <position position="70"/>
    </location>
    <ligand>
        <name>ATP</name>
        <dbReference type="ChEBI" id="CHEBI:30616"/>
    </ligand>
</feature>
<evidence type="ECO:0000256" key="10">
    <source>
        <dbReference type="ARBA" id="ARBA00023277"/>
    </source>
</evidence>
<dbReference type="InterPro" id="IPR006204">
    <property type="entry name" value="GHMP_kinase_N_dom"/>
</dbReference>
<dbReference type="PRINTS" id="PR00959">
    <property type="entry name" value="MEVGALKINASE"/>
</dbReference>
<feature type="domain" description="GHMP kinase C-terminal" evidence="14">
    <location>
        <begin position="288"/>
        <end position="364"/>
    </location>
</feature>
<keyword evidence="8 11" id="KW-0460">Magnesium</keyword>
<dbReference type="InterPro" id="IPR022963">
    <property type="entry name" value="Galactokinase_bac"/>
</dbReference>